<evidence type="ECO:0000313" key="3">
    <source>
        <dbReference type="EMBL" id="VVQ26467.1"/>
    </source>
</evidence>
<dbReference type="EMBL" id="CABVJF010000048">
    <property type="protein sequence ID" value="VVQ26467.1"/>
    <property type="molecule type" value="Genomic_DNA"/>
</dbReference>
<feature type="domain" description="KAP NTPase" evidence="2">
    <location>
        <begin position="275"/>
        <end position="447"/>
    </location>
</feature>
<dbReference type="SUPFAM" id="SSF52540">
    <property type="entry name" value="P-loop containing nucleoside triphosphate hydrolases"/>
    <property type="match status" value="1"/>
</dbReference>
<gene>
    <name evidence="3" type="ORF">PS928_06629</name>
</gene>
<dbReference type="RefSeq" id="WP_224791050.1">
    <property type="nucleotide sequence ID" value="NZ_CABVJF010000048.1"/>
</dbReference>
<dbReference type="InterPro" id="IPR011646">
    <property type="entry name" value="KAP_P-loop"/>
</dbReference>
<feature type="region of interest" description="Disordered" evidence="1">
    <location>
        <begin position="266"/>
        <end position="287"/>
    </location>
</feature>
<organism evidence="3 4">
    <name type="scientific">Pseudomonas fluorescens</name>
    <dbReference type="NCBI Taxonomy" id="294"/>
    <lineage>
        <taxon>Bacteria</taxon>
        <taxon>Pseudomonadati</taxon>
        <taxon>Pseudomonadota</taxon>
        <taxon>Gammaproteobacteria</taxon>
        <taxon>Pseudomonadales</taxon>
        <taxon>Pseudomonadaceae</taxon>
        <taxon>Pseudomonas</taxon>
    </lineage>
</organism>
<reference evidence="3 4" key="1">
    <citation type="submission" date="2019-09" db="EMBL/GenBank/DDBJ databases">
        <authorList>
            <person name="Chandra G."/>
            <person name="Truman W A."/>
        </authorList>
    </citation>
    <scope>NUCLEOTIDE SEQUENCE [LARGE SCALE GENOMIC DNA]</scope>
    <source>
        <strain evidence="3">PS928</strain>
    </source>
</reference>
<dbReference type="Proteomes" id="UP000381378">
    <property type="component" value="Unassembled WGS sequence"/>
</dbReference>
<name>A0A5E7VVG9_PSEFL</name>
<dbReference type="Gene3D" id="3.40.50.300">
    <property type="entry name" value="P-loop containing nucleotide triphosphate hydrolases"/>
    <property type="match status" value="1"/>
</dbReference>
<accession>A0A5E7VVG9</accession>
<dbReference type="Pfam" id="PF07693">
    <property type="entry name" value="KAP_NTPase"/>
    <property type="match status" value="1"/>
</dbReference>
<dbReference type="AlphaFoldDB" id="A0A5E7VVG9"/>
<evidence type="ECO:0000256" key="1">
    <source>
        <dbReference type="SAM" id="MobiDB-lite"/>
    </source>
</evidence>
<evidence type="ECO:0000313" key="4">
    <source>
        <dbReference type="Proteomes" id="UP000381378"/>
    </source>
</evidence>
<dbReference type="InterPro" id="IPR027417">
    <property type="entry name" value="P-loop_NTPase"/>
</dbReference>
<protein>
    <recommendedName>
        <fullName evidence="2">KAP NTPase domain-containing protein</fullName>
    </recommendedName>
</protein>
<proteinExistence type="predicted"/>
<evidence type="ECO:0000259" key="2">
    <source>
        <dbReference type="Pfam" id="PF07693"/>
    </source>
</evidence>
<sequence>MVDGIESIASGLLTTHAELVLHNANEAETRKKLIDRIVEDVLEWDDTDISYEERVSEDGGTTYADYIIRTADVALLIEAKRIGRSFDVVPTQKRVKLTGRIMEGDTGAAIVQARDYCRKKSIPFAVVTNGAQWIIFPAVRTDAVSFSDSYAIVFDSLSRILGEELEHFVDLLSRTAVVEGNLAIELIGRTTDQFEERRLNKFFKGSTVKRHNPIYPLIENEVITAFSDSIVGAESSLLEKCYVKNADRQKFDSRIRMHLQRREPLFSTQPKKPMRKKESSSLADSISSASASRRPLAILILGTVGTGKTTFLQYTRKVASAAYFEKNQAAPYPHWIDIDFRNFSRSENPLEFIYAHLFNYLSNDPYFRDFQRAIKPAYREEIDALQSGPMFLIAQNQTEFDKKITELILNDYNAKRPYVDKMITHGSKHAPIFLVIDNVDQFEDDSTQSRIFSDAMAIAGRLSLNLIISMRESTYVAHRGSSTFDAFDFDPLHIEPPEIPAVLSRRFFMTGQMLTGKSGSFTTHGGVNFKVEDLSVFIDIVKASVLGTEIGERIDVLANHDVRLALRMTREFLAKGYTDPAKALQSHKNKNTYVLPKQEAFRSILLGNQSVYSEEFSVIGNPFDSRLGKSNGGLLRMFILSALVKQSNAEGGHIDGPEIRDNIRSIGFSEDDTLKVLTDLAELRFIHTKSHGKADLNSGYYASRLGGHVVRALIADLTFVENILMDTFISDKDVWDRLRDLTQKIRDEREIVVRMEIRVERAKLFYHLMTEQYSPLLDEARKRGLNPVWLGNPLDEMRAAFDADTSKALHSAHRLYGK</sequence>